<dbReference type="Gene3D" id="1.10.940.10">
    <property type="entry name" value="NusB-like"/>
    <property type="match status" value="1"/>
</dbReference>
<feature type="non-terminal residue" evidence="4">
    <location>
        <position position="191"/>
    </location>
</feature>
<dbReference type="InterPro" id="IPR029063">
    <property type="entry name" value="SAM-dependent_MTases_sf"/>
</dbReference>
<keyword evidence="1" id="KW-0694">RNA-binding</keyword>
<dbReference type="GO" id="GO:0003723">
    <property type="term" value="F:RNA binding"/>
    <property type="evidence" value="ECO:0007669"/>
    <property type="project" value="UniProtKB-KW"/>
</dbReference>
<gene>
    <name evidence="4" type="ORF">GP975_16825</name>
</gene>
<dbReference type="Pfam" id="PF01029">
    <property type="entry name" value="NusB"/>
    <property type="match status" value="1"/>
</dbReference>
<protein>
    <submittedName>
        <fullName evidence="4">16S rRNA (Cytosine(967)-C(5))-methyltransferase</fullName>
    </submittedName>
</protein>
<dbReference type="InterPro" id="IPR054728">
    <property type="entry name" value="RsmB-like_ferredoxin"/>
</dbReference>
<dbReference type="FunFam" id="1.10.940.10:FF:000002">
    <property type="entry name" value="Ribosomal RNA small subunit methyltransferase B"/>
    <property type="match status" value="1"/>
</dbReference>
<dbReference type="Proteomes" id="UP000460875">
    <property type="component" value="Unassembled WGS sequence"/>
</dbReference>
<dbReference type="GO" id="GO:0006355">
    <property type="term" value="P:regulation of DNA-templated transcription"/>
    <property type="evidence" value="ECO:0007669"/>
    <property type="project" value="InterPro"/>
</dbReference>
<evidence type="ECO:0000256" key="1">
    <source>
        <dbReference type="ARBA" id="ARBA00022884"/>
    </source>
</evidence>
<evidence type="ECO:0000259" key="2">
    <source>
        <dbReference type="Pfam" id="PF01029"/>
    </source>
</evidence>
<dbReference type="InterPro" id="IPR006027">
    <property type="entry name" value="NusB_RsmB_TIM44"/>
</dbReference>
<sequence>MKKQRNLRSMAAQAVEQVVEQGQSLSNILPPLQQKVSDKDKALLQELCFGVLRTLSQLDWLINKLMARPMTGKQRTVHYLIMVGLYQLLYTRIPPHAALAETVEGAIAIKRPQLKGLINGVLRQFQRQQEELLAEFNTSDARYLHPSWLLKRLQKAYPEQWQSIVEANNQRPPMWLRINRTHHSRDSWLAL</sequence>
<dbReference type="AlphaFoldDB" id="A0A8T5ZFC0"/>
<dbReference type="SUPFAM" id="SSF53335">
    <property type="entry name" value="S-adenosyl-L-methionine-dependent methyltransferases"/>
    <property type="match status" value="1"/>
</dbReference>
<dbReference type="FunFam" id="1.10.287.730:FF:000001">
    <property type="entry name" value="Ribosomal RNA small subunit methyltransferase B"/>
    <property type="match status" value="1"/>
</dbReference>
<evidence type="ECO:0000313" key="4">
    <source>
        <dbReference type="EMBL" id="MWR39689.1"/>
    </source>
</evidence>
<dbReference type="SUPFAM" id="SSF48013">
    <property type="entry name" value="NusB-like"/>
    <property type="match status" value="1"/>
</dbReference>
<accession>A0A8T5ZFC0</accession>
<dbReference type="Gene3D" id="1.10.287.730">
    <property type="entry name" value="Helix hairpin bin"/>
    <property type="match status" value="1"/>
</dbReference>
<dbReference type="EMBL" id="WTQT01000416">
    <property type="protein sequence ID" value="MWR39689.1"/>
    <property type="molecule type" value="Genomic_DNA"/>
</dbReference>
<dbReference type="Pfam" id="PF22458">
    <property type="entry name" value="RsmF-B_ferredox"/>
    <property type="match status" value="1"/>
</dbReference>
<dbReference type="CDD" id="cd00620">
    <property type="entry name" value="Methyltransferase_Sun"/>
    <property type="match status" value="1"/>
</dbReference>
<dbReference type="InterPro" id="IPR048019">
    <property type="entry name" value="RsmB-like_N"/>
</dbReference>
<reference evidence="4 5" key="1">
    <citation type="submission" date="2019-12" db="EMBL/GenBank/DDBJ databases">
        <title>Enteriobacteria Tanzani isolates_8377-8380.</title>
        <authorList>
            <person name="Subbiah M."/>
            <person name="Call D."/>
        </authorList>
    </citation>
    <scope>NUCLEOTIDE SEQUENCE [LARGE SCALE GENOMIC DNA]</scope>
    <source>
        <strain evidence="4 5">8379wE2</strain>
    </source>
</reference>
<organism evidence="4 5">
    <name type="scientific">Escherichia coli</name>
    <dbReference type="NCBI Taxonomy" id="562"/>
    <lineage>
        <taxon>Bacteria</taxon>
        <taxon>Pseudomonadati</taxon>
        <taxon>Pseudomonadota</taxon>
        <taxon>Gammaproteobacteria</taxon>
        <taxon>Enterobacterales</taxon>
        <taxon>Enterobacteriaceae</taxon>
        <taxon>Escherichia</taxon>
    </lineage>
</organism>
<comment type="caution">
    <text evidence="4">The sequence shown here is derived from an EMBL/GenBank/DDBJ whole genome shotgun (WGS) entry which is preliminary data.</text>
</comment>
<feature type="domain" description="NusB/RsmB/TIM44" evidence="2">
    <location>
        <begin position="6"/>
        <end position="127"/>
    </location>
</feature>
<feature type="domain" description="Ribosomal RNA small subunit methyltransferase B-like ferredoxin-like" evidence="3">
    <location>
        <begin position="145"/>
        <end position="190"/>
    </location>
</feature>
<proteinExistence type="predicted"/>
<evidence type="ECO:0000313" key="5">
    <source>
        <dbReference type="Proteomes" id="UP000460875"/>
    </source>
</evidence>
<evidence type="ECO:0000259" key="3">
    <source>
        <dbReference type="Pfam" id="PF22458"/>
    </source>
</evidence>
<dbReference type="InterPro" id="IPR035926">
    <property type="entry name" value="NusB-like_sf"/>
</dbReference>
<name>A0A8T5ZFC0_ECOLX</name>